<dbReference type="PANTHER" id="PTHR33463">
    <property type="entry name" value="NB-ARC DOMAIN-CONTAINING PROTEIN-RELATED"/>
    <property type="match status" value="1"/>
</dbReference>
<evidence type="ECO:0000313" key="2">
    <source>
        <dbReference type="Proteomes" id="UP000006038"/>
    </source>
</evidence>
<organism evidence="1">
    <name type="scientific">Oryza brachyantha</name>
    <name type="common">malo sina</name>
    <dbReference type="NCBI Taxonomy" id="4533"/>
    <lineage>
        <taxon>Eukaryota</taxon>
        <taxon>Viridiplantae</taxon>
        <taxon>Streptophyta</taxon>
        <taxon>Embryophyta</taxon>
        <taxon>Tracheophyta</taxon>
        <taxon>Spermatophyta</taxon>
        <taxon>Magnoliopsida</taxon>
        <taxon>Liliopsida</taxon>
        <taxon>Poales</taxon>
        <taxon>Poaceae</taxon>
        <taxon>BOP clade</taxon>
        <taxon>Oryzoideae</taxon>
        <taxon>Oryzeae</taxon>
        <taxon>Oryzinae</taxon>
        <taxon>Oryza</taxon>
    </lineage>
</organism>
<dbReference type="Gramene" id="OB10G11300.1">
    <property type="protein sequence ID" value="OB10G11300.1"/>
    <property type="gene ID" value="OB10G11300"/>
</dbReference>
<protein>
    <recommendedName>
        <fullName evidence="3">NB-ARC domain-containing protein</fullName>
    </recommendedName>
</protein>
<dbReference type="OMA" id="CIDNHER"/>
<reference evidence="1" key="2">
    <citation type="submission" date="2013-04" db="UniProtKB">
        <authorList>
            <consortium name="EnsemblPlants"/>
        </authorList>
    </citation>
    <scope>IDENTIFICATION</scope>
</reference>
<reference evidence="1" key="1">
    <citation type="journal article" date="2013" name="Nat. Commun.">
        <title>Whole-genome sequencing of Oryza brachyantha reveals mechanisms underlying Oryza genome evolution.</title>
        <authorList>
            <person name="Chen J."/>
            <person name="Huang Q."/>
            <person name="Gao D."/>
            <person name="Wang J."/>
            <person name="Lang Y."/>
            <person name="Liu T."/>
            <person name="Li B."/>
            <person name="Bai Z."/>
            <person name="Luis Goicoechea J."/>
            <person name="Liang C."/>
            <person name="Chen C."/>
            <person name="Zhang W."/>
            <person name="Sun S."/>
            <person name="Liao Y."/>
            <person name="Zhang X."/>
            <person name="Yang L."/>
            <person name="Song C."/>
            <person name="Wang M."/>
            <person name="Shi J."/>
            <person name="Liu G."/>
            <person name="Liu J."/>
            <person name="Zhou H."/>
            <person name="Zhou W."/>
            <person name="Yu Q."/>
            <person name="An N."/>
            <person name="Chen Y."/>
            <person name="Cai Q."/>
            <person name="Wang B."/>
            <person name="Liu B."/>
            <person name="Min J."/>
            <person name="Huang Y."/>
            <person name="Wu H."/>
            <person name="Li Z."/>
            <person name="Zhang Y."/>
            <person name="Yin Y."/>
            <person name="Song W."/>
            <person name="Jiang J."/>
            <person name="Jackson S.A."/>
            <person name="Wing R.A."/>
            <person name="Wang J."/>
            <person name="Chen M."/>
        </authorList>
    </citation>
    <scope>NUCLEOTIDE SEQUENCE [LARGE SCALE GENOMIC DNA]</scope>
    <source>
        <strain evidence="1">cv. IRGC 101232</strain>
    </source>
</reference>
<sequence length="764" mass="86552">MSITELMQEHIWAESIEGAIYDIIPYLDDREKARAEDRGGVYKSIYFNGWFSGVGASAVLRAIAEDPPQSLTKKFDKIIHIDCSRWKSRRALQRTIADELKLSQHAMALFDRQDEEDDFSMVGEGSRAEIGEITRVIFLSLLQHTCLVLFHSGGNDIVDLYDYGLPPVGAFGNKVLWTFGGRLRRVSETTNKLNKSHLFISAVKMYTGCSILLWEEATEISLYTHKLGLGVSPEVTRECLLYLLSLDHNRGSNIIDYNWTIHAANYWVCDGIIVQGGQDNKKVWEVARALHQEIRLEDYSSNSRPNDWGDQLYTPLDRWIFTTKSNIHITADTTSIFLASKSGSTSHQPLVSLPIDMFHQADQLRVLKLCHCTFNFLSPPFHCCHNLRFLGLDSCMDSPQGREDSQGALEIFQRLWVLDICNTDWELDFPQETEQTMHAIIREIHIKNGRIWHKNLAWRRLQNLHKLRVIEPTSSWGTGEMDEFIDMVKLEHLDLSGNSKIQVLPTLARVAGLKNLVLDGCVRLKKISPEGLPPLLETFRFDAGSNPMVAAQLVKISLAGCVRLKNFLLCGALPELEELNLSGTSIRKVDLSDEVVRVQGLKKVFLIDCKQLRAILWWKHPTRRLEVLCIDNHERNSSDQGRAPSSDPSSIRIQQKNHDGYVITSDARIIQSLLVDFDDLITRSLYLYLYIPPSTSSRRYKGKSISSTGEAVITTKTSCYNDVLLHLDQGIVGTAYDQHDITSWPAPSDFHVEVGEGISLTNVE</sequence>
<dbReference type="EnsemblPlants" id="OB10G11300.1">
    <property type="protein sequence ID" value="OB10G11300.1"/>
    <property type="gene ID" value="OB10G11300"/>
</dbReference>
<dbReference type="PROSITE" id="PS51450">
    <property type="entry name" value="LRR"/>
    <property type="match status" value="1"/>
</dbReference>
<dbReference type="InterPro" id="IPR050905">
    <property type="entry name" value="Plant_NBS-LRR"/>
</dbReference>
<dbReference type="eggNOG" id="ENOG502SYYC">
    <property type="taxonomic scope" value="Eukaryota"/>
</dbReference>
<dbReference type="SUPFAM" id="SSF52058">
    <property type="entry name" value="L domain-like"/>
    <property type="match status" value="1"/>
</dbReference>
<evidence type="ECO:0008006" key="3">
    <source>
        <dbReference type="Google" id="ProtNLM"/>
    </source>
</evidence>
<dbReference type="Proteomes" id="UP000006038">
    <property type="component" value="Chromosome 10"/>
</dbReference>
<keyword evidence="2" id="KW-1185">Reference proteome</keyword>
<dbReference type="AlphaFoldDB" id="J3N0T2"/>
<accession>J3N0T2</accession>
<evidence type="ECO:0000313" key="1">
    <source>
        <dbReference type="EnsemblPlants" id="OB10G11300.1"/>
    </source>
</evidence>
<dbReference type="InterPro" id="IPR001611">
    <property type="entry name" value="Leu-rich_rpt"/>
</dbReference>
<name>J3N0T2_ORYBR</name>
<dbReference type="HOGENOM" id="CLU_020446_0_0_1"/>
<proteinExistence type="predicted"/>
<dbReference type="InterPro" id="IPR032675">
    <property type="entry name" value="LRR_dom_sf"/>
</dbReference>
<dbReference type="Gene3D" id="3.80.10.10">
    <property type="entry name" value="Ribonuclease Inhibitor"/>
    <property type="match status" value="1"/>
</dbReference>
<dbReference type="PANTHER" id="PTHR33463:SF64">
    <property type="entry name" value="NB-ARC DOMAIN-CONTAINING PROTEIN"/>
    <property type="match status" value="1"/>
</dbReference>